<protein>
    <recommendedName>
        <fullName evidence="3">MBL fold metallo-hydrolase</fullName>
    </recommendedName>
</protein>
<dbReference type="InterPro" id="IPR006748">
    <property type="entry name" value="NH2Glyco/OHUrea_AB-resist_kin"/>
</dbReference>
<dbReference type="Pfam" id="PF04655">
    <property type="entry name" value="APH_6_hur"/>
    <property type="match status" value="1"/>
</dbReference>
<keyword evidence="2" id="KW-1185">Reference proteome</keyword>
<evidence type="ECO:0008006" key="3">
    <source>
        <dbReference type="Google" id="ProtNLM"/>
    </source>
</evidence>
<organism evidence="1 2">
    <name type="scientific">Leifsonia kafniensis</name>
    <dbReference type="NCBI Taxonomy" id="475957"/>
    <lineage>
        <taxon>Bacteria</taxon>
        <taxon>Bacillati</taxon>
        <taxon>Actinomycetota</taxon>
        <taxon>Actinomycetes</taxon>
        <taxon>Micrococcales</taxon>
        <taxon>Microbacteriaceae</taxon>
        <taxon>Leifsonia</taxon>
    </lineage>
</organism>
<evidence type="ECO:0000313" key="2">
    <source>
        <dbReference type="Proteomes" id="UP001501803"/>
    </source>
</evidence>
<reference evidence="2" key="1">
    <citation type="journal article" date="2019" name="Int. J. Syst. Evol. Microbiol.">
        <title>The Global Catalogue of Microorganisms (GCM) 10K type strain sequencing project: providing services to taxonomists for standard genome sequencing and annotation.</title>
        <authorList>
            <consortium name="The Broad Institute Genomics Platform"/>
            <consortium name="The Broad Institute Genome Sequencing Center for Infectious Disease"/>
            <person name="Wu L."/>
            <person name="Ma J."/>
        </authorList>
    </citation>
    <scope>NUCLEOTIDE SEQUENCE [LARGE SCALE GENOMIC DNA]</scope>
    <source>
        <strain evidence="2">JCM 17021</strain>
    </source>
</reference>
<gene>
    <name evidence="1" type="ORF">GCM10022381_36660</name>
</gene>
<comment type="caution">
    <text evidence="1">The sequence shown here is derived from an EMBL/GenBank/DDBJ whole genome shotgun (WGS) entry which is preliminary data.</text>
</comment>
<evidence type="ECO:0000313" key="1">
    <source>
        <dbReference type="EMBL" id="GAA3891438.1"/>
    </source>
</evidence>
<name>A0ABP7L035_9MICO</name>
<dbReference type="EMBL" id="BAABCN010000015">
    <property type="protein sequence ID" value="GAA3891438.1"/>
    <property type="molecule type" value="Genomic_DNA"/>
</dbReference>
<sequence length="105" mass="10733">MSAAAAPSGLSLLDSAFERWNLVPDGEPFATASSLLAPVRRGDGTPAMLKHALVAEERIGNRVMVWWGESDAGSAAVLEHDDATILLDGGSTSFDAGPGPAGSGR</sequence>
<dbReference type="Proteomes" id="UP001501803">
    <property type="component" value="Unassembled WGS sequence"/>
</dbReference>
<accession>A0ABP7L035</accession>
<proteinExistence type="predicted"/>